<feature type="region of interest" description="Disordered" evidence="1">
    <location>
        <begin position="1"/>
        <end position="23"/>
    </location>
</feature>
<protein>
    <submittedName>
        <fullName evidence="2">Uncharacterized protein</fullName>
    </submittedName>
</protein>
<evidence type="ECO:0000313" key="2">
    <source>
        <dbReference type="EMBL" id="RPD56808.1"/>
    </source>
</evidence>
<evidence type="ECO:0000256" key="1">
    <source>
        <dbReference type="SAM" id="MobiDB-lite"/>
    </source>
</evidence>
<name>A0A5C2S0J4_9APHY</name>
<feature type="compositionally biased region" description="Polar residues" evidence="1">
    <location>
        <begin position="1049"/>
        <end position="1060"/>
    </location>
</feature>
<reference evidence="2" key="1">
    <citation type="journal article" date="2018" name="Genome Biol. Evol.">
        <title>Genomics and development of Lentinus tigrinus, a white-rot wood-decaying mushroom with dimorphic fruiting bodies.</title>
        <authorList>
            <person name="Wu B."/>
            <person name="Xu Z."/>
            <person name="Knudson A."/>
            <person name="Carlson A."/>
            <person name="Chen N."/>
            <person name="Kovaka S."/>
            <person name="LaButti K."/>
            <person name="Lipzen A."/>
            <person name="Pennachio C."/>
            <person name="Riley R."/>
            <person name="Schakwitz W."/>
            <person name="Umezawa K."/>
            <person name="Ohm R.A."/>
            <person name="Grigoriev I.V."/>
            <person name="Nagy L.G."/>
            <person name="Gibbons J."/>
            <person name="Hibbett D."/>
        </authorList>
    </citation>
    <scope>NUCLEOTIDE SEQUENCE [LARGE SCALE GENOMIC DNA]</scope>
    <source>
        <strain evidence="2">ALCF2SS1-6</strain>
    </source>
</reference>
<dbReference type="Proteomes" id="UP000313359">
    <property type="component" value="Unassembled WGS sequence"/>
</dbReference>
<evidence type="ECO:0000313" key="3">
    <source>
        <dbReference type="Proteomes" id="UP000313359"/>
    </source>
</evidence>
<dbReference type="PANTHER" id="PTHR31912:SF34">
    <property type="entry name" value="NOTOCHORD-RELATED PROTEIN"/>
    <property type="match status" value="1"/>
</dbReference>
<proteinExistence type="predicted"/>
<feature type="region of interest" description="Disordered" evidence="1">
    <location>
        <begin position="415"/>
        <end position="462"/>
    </location>
</feature>
<dbReference type="STRING" id="1328759.A0A5C2S0J4"/>
<accession>A0A5C2S0J4</accession>
<organism evidence="2 3">
    <name type="scientific">Lentinus tigrinus ALCF2SS1-6</name>
    <dbReference type="NCBI Taxonomy" id="1328759"/>
    <lineage>
        <taxon>Eukaryota</taxon>
        <taxon>Fungi</taxon>
        <taxon>Dikarya</taxon>
        <taxon>Basidiomycota</taxon>
        <taxon>Agaricomycotina</taxon>
        <taxon>Agaricomycetes</taxon>
        <taxon>Polyporales</taxon>
        <taxon>Polyporaceae</taxon>
        <taxon>Lentinus</taxon>
    </lineage>
</organism>
<dbReference type="AlphaFoldDB" id="A0A5C2S0J4"/>
<sequence>MEDEFDPLASGTRRSRNAPADPEWYPWPDKQTCVLDILRHLPRSLFSDHQMQIILWAMDVLGVDQRPSLFVLKTLDDMLQTLCGIGSIRHKGPLGHVYYVNALESLLAQEMANPRIRPHLRFYPEDAGQKLKECWQASRWLHELSPDIATPMVRVGSQDYYVYEPAKLIDGQVIIPFRWYTRASASGSGVQVLFGEGWRTHAVTFHDGTRSYVVHEFEHVRFTTTSLSLSFPALLETHATDRSPDPRRILGRKLSIGDNGIHPWTYTNPACGNPWRARAMKNNRCHRVVAFPMWLYCDDTSGNMSKKWNKHNSWLFTAAGLPRELAQQEANVHFLSTSNTAPPLEMLHGIVGDLERGQNDGFWAWDVAEKEMVLVIPVVLAILGDNPMQSELACHIGLAGKFFCRNCMVYGHEAADNPTDTTGTTGLGKSEASASRAGSVASDNSADSQSSEKKKGKRKETMQELVDRARRFLGFNEPRTKDATLRTLQEIFQDASTVGGMTRSKKLKTNTGVKDTFQEFFSERLFAYGRTLKGSRSEKQSLLDMFVRTELPNNVISPVWRIKDLDPHQDTPVEILHVVLLGFLKYFWRDAVARLSDGQKKLLKTRLSSLDVSGLGFAPLSGETLVTYAGSLTGRDFRAISQVAPFVLYDLVPKVCYASWVALSALVPLIWQPEIDDLEAHLNRLQRAIDYFLDCTARWTPRWFNKPKFHILRHLVPHIRRFGPAVLFATEGFESFNAVVRGKSVHSNRQAPSRDIARAFARANRNRHLLSGGAFLDPELSRANSISATSNYDDNPEAWRTAGPLPLALALQPRFGTEDVIRSMLPDERCLQPNIPGTCKLTSNVLIKFGTTLTAAHTQGQSDSLCSEHHLVSKCASVVGREGEPLQPGNWVLVHSTQTAGRFGPLTIGHINEILQLDRSEAAQENRADIALLEQYRCVGFDDTYGLPRLQSAGWLTADPKTIICAVNVQHNCAAHMCTDNARNPRFSERERIASQPAMLHREPADRLLNTNQMRNARYVQQLRLEREPLDRENAILTGAQAEIDGQKAQDSQCKQSRSVRGSVHLDERLRGHRGQ</sequence>
<keyword evidence="3" id="KW-1185">Reference proteome</keyword>
<gene>
    <name evidence="2" type="ORF">L227DRAFT_552931</name>
</gene>
<dbReference type="EMBL" id="ML122285">
    <property type="protein sequence ID" value="RPD56808.1"/>
    <property type="molecule type" value="Genomic_DNA"/>
</dbReference>
<dbReference type="PANTHER" id="PTHR31912">
    <property type="entry name" value="IP13529P"/>
    <property type="match status" value="1"/>
</dbReference>
<dbReference type="OrthoDB" id="2246127at2759"/>
<feature type="region of interest" description="Disordered" evidence="1">
    <location>
        <begin position="1043"/>
        <end position="1076"/>
    </location>
</feature>